<comment type="caution">
    <text evidence="2">The sequence shown here is derived from an EMBL/GenBank/DDBJ whole genome shotgun (WGS) entry which is preliminary data.</text>
</comment>
<gene>
    <name evidence="2" type="ORF">G2W53_008563</name>
</gene>
<reference evidence="2" key="1">
    <citation type="submission" date="2020-09" db="EMBL/GenBank/DDBJ databases">
        <title>Genome-Enabled Discovery of Anthraquinone Biosynthesis in Senna tora.</title>
        <authorList>
            <person name="Kang S.-H."/>
            <person name="Pandey R.P."/>
            <person name="Lee C.-M."/>
            <person name="Sim J.-S."/>
            <person name="Jeong J.-T."/>
            <person name="Choi B.-S."/>
            <person name="Jung M."/>
            <person name="Ginzburg D."/>
            <person name="Zhao K."/>
            <person name="Won S.Y."/>
            <person name="Oh T.-J."/>
            <person name="Yu Y."/>
            <person name="Kim N.-H."/>
            <person name="Lee O.R."/>
            <person name="Lee T.-H."/>
            <person name="Bashyal P."/>
            <person name="Kim T.-S."/>
            <person name="Lee W.-H."/>
            <person name="Kawkins C."/>
            <person name="Kim C.-K."/>
            <person name="Kim J.S."/>
            <person name="Ahn B.O."/>
            <person name="Rhee S.Y."/>
            <person name="Sohng J.K."/>
        </authorList>
    </citation>
    <scope>NUCLEOTIDE SEQUENCE</scope>
    <source>
        <tissue evidence="2">Leaf</tissue>
    </source>
</reference>
<sequence length="64" mass="7184">MSESCEASRSSTKLFKWNPQSPHTHTGHFYGFLPRRMPIPYSSPSRKHNDIGFRASISSSSSSP</sequence>
<dbReference type="Proteomes" id="UP000634136">
    <property type="component" value="Unassembled WGS sequence"/>
</dbReference>
<evidence type="ECO:0000313" key="2">
    <source>
        <dbReference type="EMBL" id="KAF7840081.1"/>
    </source>
</evidence>
<dbReference type="EMBL" id="JAAIUW010000003">
    <property type="protein sequence ID" value="KAF7840081.1"/>
    <property type="molecule type" value="Genomic_DNA"/>
</dbReference>
<name>A0A834X830_9FABA</name>
<evidence type="ECO:0000256" key="1">
    <source>
        <dbReference type="SAM" id="MobiDB-lite"/>
    </source>
</evidence>
<protein>
    <submittedName>
        <fullName evidence="2">Protein IDA-LIKE 2</fullName>
    </submittedName>
</protein>
<dbReference type="AlphaFoldDB" id="A0A834X830"/>
<feature type="region of interest" description="Disordered" evidence="1">
    <location>
        <begin position="1"/>
        <end position="29"/>
    </location>
</feature>
<organism evidence="2 3">
    <name type="scientific">Senna tora</name>
    <dbReference type="NCBI Taxonomy" id="362788"/>
    <lineage>
        <taxon>Eukaryota</taxon>
        <taxon>Viridiplantae</taxon>
        <taxon>Streptophyta</taxon>
        <taxon>Embryophyta</taxon>
        <taxon>Tracheophyta</taxon>
        <taxon>Spermatophyta</taxon>
        <taxon>Magnoliopsida</taxon>
        <taxon>eudicotyledons</taxon>
        <taxon>Gunneridae</taxon>
        <taxon>Pentapetalae</taxon>
        <taxon>rosids</taxon>
        <taxon>fabids</taxon>
        <taxon>Fabales</taxon>
        <taxon>Fabaceae</taxon>
        <taxon>Caesalpinioideae</taxon>
        <taxon>Cassia clade</taxon>
        <taxon>Senna</taxon>
    </lineage>
</organism>
<feature type="region of interest" description="Disordered" evidence="1">
    <location>
        <begin position="41"/>
        <end position="64"/>
    </location>
</feature>
<keyword evidence="3" id="KW-1185">Reference proteome</keyword>
<proteinExistence type="predicted"/>
<dbReference type="OrthoDB" id="1935957at2759"/>
<accession>A0A834X830</accession>
<evidence type="ECO:0000313" key="3">
    <source>
        <dbReference type="Proteomes" id="UP000634136"/>
    </source>
</evidence>
<feature type="compositionally biased region" description="Polar residues" evidence="1">
    <location>
        <begin position="1"/>
        <end position="24"/>
    </location>
</feature>